<protein>
    <submittedName>
        <fullName evidence="1">Uncharacterized protein</fullName>
    </submittedName>
</protein>
<keyword evidence="2" id="KW-1185">Reference proteome</keyword>
<dbReference type="AlphaFoldDB" id="A0A0C2DA85"/>
<proteinExistence type="predicted"/>
<reference evidence="1 2" key="1">
    <citation type="submission" date="2013-12" db="EMBL/GenBank/DDBJ databases">
        <title>Draft genome of the parsitic nematode Ancylostoma duodenale.</title>
        <authorList>
            <person name="Mitreva M."/>
        </authorList>
    </citation>
    <scope>NUCLEOTIDE SEQUENCE [LARGE SCALE GENOMIC DNA]</scope>
    <source>
        <strain evidence="1 2">Zhejiang</strain>
    </source>
</reference>
<dbReference type="EMBL" id="KN732197">
    <property type="protein sequence ID" value="KIH59232.1"/>
    <property type="molecule type" value="Genomic_DNA"/>
</dbReference>
<evidence type="ECO:0000313" key="1">
    <source>
        <dbReference type="EMBL" id="KIH59232.1"/>
    </source>
</evidence>
<organism evidence="1 2">
    <name type="scientific">Ancylostoma duodenale</name>
    <dbReference type="NCBI Taxonomy" id="51022"/>
    <lineage>
        <taxon>Eukaryota</taxon>
        <taxon>Metazoa</taxon>
        <taxon>Ecdysozoa</taxon>
        <taxon>Nematoda</taxon>
        <taxon>Chromadorea</taxon>
        <taxon>Rhabditida</taxon>
        <taxon>Rhabditina</taxon>
        <taxon>Rhabditomorpha</taxon>
        <taxon>Strongyloidea</taxon>
        <taxon>Ancylostomatidae</taxon>
        <taxon>Ancylostomatinae</taxon>
        <taxon>Ancylostoma</taxon>
    </lineage>
</organism>
<gene>
    <name evidence="1" type="ORF">ANCDUO_10549</name>
</gene>
<evidence type="ECO:0000313" key="2">
    <source>
        <dbReference type="Proteomes" id="UP000054047"/>
    </source>
</evidence>
<name>A0A0C2DA85_9BILA</name>
<feature type="non-terminal residue" evidence="1">
    <location>
        <position position="1"/>
    </location>
</feature>
<dbReference type="OrthoDB" id="5848222at2759"/>
<accession>A0A0C2DA85</accession>
<sequence length="64" mass="7359">GPKTHIQRFRVAPMTGNLREARLRWFGHVIRADNDSFCKIGFNQRASDRKDCPSNDGWTLCTPI</sequence>
<dbReference type="Proteomes" id="UP000054047">
    <property type="component" value="Unassembled WGS sequence"/>
</dbReference>